<dbReference type="SUPFAM" id="SSF55681">
    <property type="entry name" value="Class II aaRS and biotin synthetases"/>
    <property type="match status" value="1"/>
</dbReference>
<evidence type="ECO:0000313" key="14">
    <source>
        <dbReference type="Proteomes" id="UP000033947"/>
    </source>
</evidence>
<dbReference type="PANTHER" id="PTHR11538">
    <property type="entry name" value="PHENYLALANYL-TRNA SYNTHETASE"/>
    <property type="match status" value="1"/>
</dbReference>
<dbReference type="InterPro" id="IPR002319">
    <property type="entry name" value="Phenylalanyl-tRNA_Synthase"/>
</dbReference>
<evidence type="ECO:0000256" key="4">
    <source>
        <dbReference type="ARBA" id="ARBA00022598"/>
    </source>
</evidence>
<gene>
    <name evidence="13" type="ORF">UU55_C0003G0094</name>
</gene>
<dbReference type="GO" id="GO:0004826">
    <property type="term" value="F:phenylalanine-tRNA ligase activity"/>
    <property type="evidence" value="ECO:0007669"/>
    <property type="project" value="UniProtKB-EC"/>
</dbReference>
<evidence type="ECO:0000256" key="10">
    <source>
        <dbReference type="ARBA" id="ARBA00023146"/>
    </source>
</evidence>
<evidence type="ECO:0000256" key="7">
    <source>
        <dbReference type="ARBA" id="ARBA00022840"/>
    </source>
</evidence>
<dbReference type="Proteomes" id="UP000033947">
    <property type="component" value="Unassembled WGS sequence"/>
</dbReference>
<keyword evidence="10" id="KW-0030">Aminoacyl-tRNA synthetase</keyword>
<dbReference type="GO" id="GO:0000049">
    <property type="term" value="F:tRNA binding"/>
    <property type="evidence" value="ECO:0007669"/>
    <property type="project" value="InterPro"/>
</dbReference>
<dbReference type="NCBIfam" id="TIGR00468">
    <property type="entry name" value="pheS"/>
    <property type="match status" value="1"/>
</dbReference>
<evidence type="ECO:0000256" key="2">
    <source>
        <dbReference type="ARBA" id="ARBA00012814"/>
    </source>
</evidence>
<comment type="catalytic activity">
    <reaction evidence="11">
        <text>tRNA(Phe) + L-phenylalanine + ATP = L-phenylalanyl-tRNA(Phe) + AMP + diphosphate + H(+)</text>
        <dbReference type="Rhea" id="RHEA:19413"/>
        <dbReference type="Rhea" id="RHEA-COMP:9668"/>
        <dbReference type="Rhea" id="RHEA-COMP:9699"/>
        <dbReference type="ChEBI" id="CHEBI:15378"/>
        <dbReference type="ChEBI" id="CHEBI:30616"/>
        <dbReference type="ChEBI" id="CHEBI:33019"/>
        <dbReference type="ChEBI" id="CHEBI:58095"/>
        <dbReference type="ChEBI" id="CHEBI:78442"/>
        <dbReference type="ChEBI" id="CHEBI:78531"/>
        <dbReference type="ChEBI" id="CHEBI:456215"/>
        <dbReference type="EC" id="6.1.1.20"/>
    </reaction>
</comment>
<keyword evidence="9" id="KW-0648">Protein biosynthesis</keyword>
<dbReference type="GO" id="GO:0046872">
    <property type="term" value="F:metal ion binding"/>
    <property type="evidence" value="ECO:0007669"/>
    <property type="project" value="UniProtKB-KW"/>
</dbReference>
<evidence type="ECO:0000256" key="11">
    <source>
        <dbReference type="ARBA" id="ARBA00049255"/>
    </source>
</evidence>
<keyword evidence="5" id="KW-0479">Metal-binding</keyword>
<evidence type="ECO:0000313" key="13">
    <source>
        <dbReference type="EMBL" id="KKS03380.1"/>
    </source>
</evidence>
<dbReference type="InterPro" id="IPR006195">
    <property type="entry name" value="aa-tRNA-synth_II"/>
</dbReference>
<feature type="domain" description="Aminoacyl-transfer RNA synthetases class-II family profile" evidence="12">
    <location>
        <begin position="108"/>
        <end position="335"/>
    </location>
</feature>
<keyword evidence="3" id="KW-0963">Cytoplasm</keyword>
<comment type="caution">
    <text evidence="13">The sequence shown here is derived from an EMBL/GenBank/DDBJ whole genome shotgun (WGS) entry which is preliminary data.</text>
</comment>
<dbReference type="EC" id="6.1.1.20" evidence="2"/>
<evidence type="ECO:0000256" key="5">
    <source>
        <dbReference type="ARBA" id="ARBA00022723"/>
    </source>
</evidence>
<dbReference type="Pfam" id="PF02912">
    <property type="entry name" value="Phe_tRNA-synt_N"/>
    <property type="match status" value="1"/>
</dbReference>
<keyword evidence="8" id="KW-0460">Magnesium</keyword>
<dbReference type="GO" id="GO:0005737">
    <property type="term" value="C:cytoplasm"/>
    <property type="evidence" value="ECO:0007669"/>
    <property type="project" value="UniProtKB-SubCell"/>
</dbReference>
<dbReference type="AlphaFoldDB" id="A0A0G0VR15"/>
<dbReference type="Gene3D" id="3.30.930.10">
    <property type="entry name" value="Bira Bifunctional Protein, Domain 2"/>
    <property type="match status" value="1"/>
</dbReference>
<dbReference type="GO" id="GO:0006432">
    <property type="term" value="P:phenylalanyl-tRNA aminoacylation"/>
    <property type="evidence" value="ECO:0007669"/>
    <property type="project" value="InterPro"/>
</dbReference>
<keyword evidence="6" id="KW-0547">Nucleotide-binding</keyword>
<dbReference type="GO" id="GO:0005524">
    <property type="term" value="F:ATP binding"/>
    <property type="evidence" value="ECO:0007669"/>
    <property type="project" value="UniProtKB-KW"/>
</dbReference>
<sequence>MKLDIEATKSEAKKLLDSAGDSGSLAEWHSKYLGKKGVLRTLTADVSDLTVEEKKELGRNVNELKSFLEEAYRESLNSVTSIKKDKPLENFYKSLPGKKPEIGHLHLITQAIREISDVFSGLGFVRVRYPEIEWDYYAFEALNMPKTHPARDEWETFFVDVPEDPKLGKVVITPHTSNGQIREMLKGELPIRMLNISRCGRRQSDINHVPTFYQFEGLVVDKNISITHLKGVLEYLIYNFFGKDTKFRLRPYDFRFTEPSFEVDVTCGICGGKGCRFCKEGWVELGGAGMVHPDVLKAGGVDPEVYSGFAFGWGVERVLMMRTNLKIDDIRYLLENNLKFLEQF</sequence>
<keyword evidence="4 13" id="KW-0436">Ligase</keyword>
<evidence type="ECO:0000256" key="3">
    <source>
        <dbReference type="ARBA" id="ARBA00022490"/>
    </source>
</evidence>
<dbReference type="InterPro" id="IPR004529">
    <property type="entry name" value="Phe-tRNA-synth_IIc_asu"/>
</dbReference>
<reference evidence="13 14" key="1">
    <citation type="journal article" date="2015" name="Nature">
        <title>rRNA introns, odd ribosomes, and small enigmatic genomes across a large radiation of phyla.</title>
        <authorList>
            <person name="Brown C.T."/>
            <person name="Hug L.A."/>
            <person name="Thomas B.C."/>
            <person name="Sharon I."/>
            <person name="Castelle C.J."/>
            <person name="Singh A."/>
            <person name="Wilkins M.J."/>
            <person name="Williams K.H."/>
            <person name="Banfield J.F."/>
        </authorList>
    </citation>
    <scope>NUCLEOTIDE SEQUENCE [LARGE SCALE GENOMIC DNA]</scope>
</reference>
<dbReference type="PATRIC" id="fig|1619123.3.peg.345"/>
<evidence type="ECO:0000256" key="8">
    <source>
        <dbReference type="ARBA" id="ARBA00022842"/>
    </source>
</evidence>
<evidence type="ECO:0000256" key="6">
    <source>
        <dbReference type="ARBA" id="ARBA00022741"/>
    </source>
</evidence>
<dbReference type="EMBL" id="LCBB01000003">
    <property type="protein sequence ID" value="KKS03380.1"/>
    <property type="molecule type" value="Genomic_DNA"/>
</dbReference>
<dbReference type="InterPro" id="IPR045864">
    <property type="entry name" value="aa-tRNA-synth_II/BPL/LPL"/>
</dbReference>
<comment type="subcellular location">
    <subcellularLocation>
        <location evidence="1">Cytoplasm</location>
    </subcellularLocation>
</comment>
<organism evidence="13 14">
    <name type="scientific">candidate division WWE3 bacterium GW2011_GWC2_41_23</name>
    <dbReference type="NCBI Taxonomy" id="1619123"/>
    <lineage>
        <taxon>Bacteria</taxon>
        <taxon>Katanobacteria</taxon>
    </lineage>
</organism>
<dbReference type="CDD" id="cd00496">
    <property type="entry name" value="PheRS_alpha_core"/>
    <property type="match status" value="1"/>
</dbReference>
<proteinExistence type="predicted"/>
<keyword evidence="7" id="KW-0067">ATP-binding</keyword>
<dbReference type="Pfam" id="PF01409">
    <property type="entry name" value="tRNA-synt_2d"/>
    <property type="match status" value="1"/>
</dbReference>
<dbReference type="InterPro" id="IPR010978">
    <property type="entry name" value="tRNA-bd_arm"/>
</dbReference>
<evidence type="ECO:0000256" key="1">
    <source>
        <dbReference type="ARBA" id="ARBA00004496"/>
    </source>
</evidence>
<dbReference type="PROSITE" id="PS50862">
    <property type="entry name" value="AA_TRNA_LIGASE_II"/>
    <property type="match status" value="1"/>
</dbReference>
<dbReference type="PANTHER" id="PTHR11538:SF41">
    <property type="entry name" value="PHENYLALANINE--TRNA LIGASE, MITOCHONDRIAL"/>
    <property type="match status" value="1"/>
</dbReference>
<evidence type="ECO:0000259" key="12">
    <source>
        <dbReference type="PROSITE" id="PS50862"/>
    </source>
</evidence>
<dbReference type="SUPFAM" id="SSF46589">
    <property type="entry name" value="tRNA-binding arm"/>
    <property type="match status" value="1"/>
</dbReference>
<protein>
    <recommendedName>
        <fullName evidence="2">phenylalanine--tRNA ligase</fullName>
        <ecNumber evidence="2">6.1.1.20</ecNumber>
    </recommendedName>
</protein>
<accession>A0A0G0VR15</accession>
<dbReference type="InterPro" id="IPR004188">
    <property type="entry name" value="Phe-tRNA_ligase_II_N"/>
</dbReference>
<name>A0A0G0VR15_UNCKA</name>
<evidence type="ECO:0000256" key="9">
    <source>
        <dbReference type="ARBA" id="ARBA00022917"/>
    </source>
</evidence>